<feature type="signal peptide" evidence="1">
    <location>
        <begin position="1"/>
        <end position="19"/>
    </location>
</feature>
<evidence type="ECO:0000259" key="2">
    <source>
        <dbReference type="Pfam" id="PF16747"/>
    </source>
</evidence>
<dbReference type="InterPro" id="IPR031939">
    <property type="entry name" value="Adhesin_E-like"/>
</dbReference>
<sequence length="143" mass="16059">MKKIFITCALLTVATNSIADDWFKINQTDESKYYINIPSIAATNSYGKNVVKAWVKDLIYNDLTKDGLSVGDYSMILFYSNCNDNTVGIKSQTHYKNGKVFGTQLNNSYVDMRDVIPNTIGESILAYSCEGLRLKNSSQDNEQ</sequence>
<reference evidence="3 4" key="1">
    <citation type="submission" date="2014-02" db="EMBL/GenBank/DDBJ databases">
        <title>Comparative genomics and transcriptomics to identify genetic mechanisms underlying the emergence of carbapenem resistant Acinetobacter baumannii (CRAb).</title>
        <authorList>
            <person name="Harris A.D."/>
            <person name="Johnson K.J."/>
            <person name="George J."/>
            <person name="Shefchek K."/>
            <person name="Daugherty S.C."/>
            <person name="Parankush S."/>
            <person name="Sadzewicz L."/>
            <person name="Tallon L."/>
            <person name="Sengamalay N."/>
            <person name="Hazen T.H."/>
            <person name="Rasko D.A."/>
        </authorList>
    </citation>
    <scope>NUCLEOTIDE SEQUENCE [LARGE SCALE GENOMIC DNA]</scope>
    <source>
        <strain evidence="3 4">625974</strain>
    </source>
</reference>
<evidence type="ECO:0000313" key="3">
    <source>
        <dbReference type="EMBL" id="EXC06242.1"/>
    </source>
</evidence>
<keyword evidence="1" id="KW-0732">Signal</keyword>
<dbReference type="AlphaFoldDB" id="A0A009PVJ7"/>
<dbReference type="Proteomes" id="UP000021108">
    <property type="component" value="Unassembled WGS sequence"/>
</dbReference>
<feature type="chain" id="PRO_5001449644" description="Surface-adhesin protein E-like domain-containing protein" evidence="1">
    <location>
        <begin position="20"/>
        <end position="143"/>
    </location>
</feature>
<dbReference type="RefSeq" id="WP_032059660.1">
    <property type="nucleotide sequence ID" value="NZ_JEXD01000026.1"/>
</dbReference>
<dbReference type="Pfam" id="PF16747">
    <property type="entry name" value="Adhesin_E"/>
    <property type="match status" value="1"/>
</dbReference>
<proteinExistence type="predicted"/>
<dbReference type="EMBL" id="JEXD01000026">
    <property type="protein sequence ID" value="EXC06242.1"/>
    <property type="molecule type" value="Genomic_DNA"/>
</dbReference>
<name>A0A009PVJ7_ACIBA</name>
<protein>
    <recommendedName>
        <fullName evidence="2">Surface-adhesin protein E-like domain-containing protein</fullName>
    </recommendedName>
</protein>
<organism evidence="3 4">
    <name type="scientific">Acinetobacter baumannii 625974</name>
    <dbReference type="NCBI Taxonomy" id="1310607"/>
    <lineage>
        <taxon>Bacteria</taxon>
        <taxon>Pseudomonadati</taxon>
        <taxon>Pseudomonadota</taxon>
        <taxon>Gammaproteobacteria</taxon>
        <taxon>Moraxellales</taxon>
        <taxon>Moraxellaceae</taxon>
        <taxon>Acinetobacter</taxon>
        <taxon>Acinetobacter calcoaceticus/baumannii complex</taxon>
    </lineage>
</organism>
<evidence type="ECO:0000256" key="1">
    <source>
        <dbReference type="SAM" id="SignalP"/>
    </source>
</evidence>
<evidence type="ECO:0000313" key="4">
    <source>
        <dbReference type="Proteomes" id="UP000021108"/>
    </source>
</evidence>
<comment type="caution">
    <text evidence="3">The sequence shown here is derived from an EMBL/GenBank/DDBJ whole genome shotgun (WGS) entry which is preliminary data.</text>
</comment>
<accession>A0A009PVJ7</accession>
<gene>
    <name evidence="3" type="ORF">J506_2751</name>
</gene>
<feature type="domain" description="Surface-adhesin protein E-like" evidence="2">
    <location>
        <begin position="22"/>
        <end position="130"/>
    </location>
</feature>